<dbReference type="Proteomes" id="UP001152533">
    <property type="component" value="Unassembled WGS sequence"/>
</dbReference>
<evidence type="ECO:0008006" key="5">
    <source>
        <dbReference type="Google" id="ProtNLM"/>
    </source>
</evidence>
<dbReference type="PANTHER" id="PTHR24320:SF148">
    <property type="entry name" value="NAD(P)-BINDING ROSSMANN-FOLD SUPERFAMILY PROTEIN"/>
    <property type="match status" value="1"/>
</dbReference>
<dbReference type="SUPFAM" id="SSF51735">
    <property type="entry name" value="NAD(P)-binding Rossmann-fold domains"/>
    <property type="match status" value="1"/>
</dbReference>
<sequence length="371" mass="40244">MPMKKGTILITGASVRNSQAVSALQSSSKVPARLTNINCIQGGLGVALASHVSTVYPGYHGIYTVRNASTPNVSLEAAIDPNTSHEVLSLDLGNNASIRAAAASINQRVSSGAIPPIRVLVLNAGFLEFAEQTYSKDGFDMSFAANYLGHFLLTLLLLESVVKERGRVVWVGSNVHDPSRPGISARIYPDEKWQTFMRDGTADGIAKGTWSSKEDDPTFRSGFRRYGAAKMCVAMSVGELQKRLAADPALKGVTSIGIDPGTMGTGMLRRSHWLIRNFPRWILTAAVTKTREYFWPGSTGPMRTVHVSARDIMEAGMNDQRNVAGGAYLDGTQPVEVSVEASDLEKRQILWRDSVGYVKLQKGETALADWK</sequence>
<comment type="similarity">
    <text evidence="1">Belongs to the short-chain dehydrogenases/reductases (SDR) family.</text>
</comment>
<dbReference type="AlphaFoldDB" id="A0A9W4RHN6"/>
<dbReference type="PANTHER" id="PTHR24320">
    <property type="entry name" value="RETINOL DEHYDROGENASE"/>
    <property type="match status" value="1"/>
</dbReference>
<comment type="caution">
    <text evidence="3">The sequence shown here is derived from an EMBL/GenBank/DDBJ whole genome shotgun (WGS) entry which is preliminary data.</text>
</comment>
<dbReference type="InterPro" id="IPR036291">
    <property type="entry name" value="NAD(P)-bd_dom_sf"/>
</dbReference>
<evidence type="ECO:0000313" key="4">
    <source>
        <dbReference type="Proteomes" id="UP001152533"/>
    </source>
</evidence>
<dbReference type="Pfam" id="PF00106">
    <property type="entry name" value="adh_short"/>
    <property type="match status" value="1"/>
</dbReference>
<evidence type="ECO:0000256" key="2">
    <source>
        <dbReference type="ARBA" id="ARBA00023002"/>
    </source>
</evidence>
<keyword evidence="4" id="KW-1185">Reference proteome</keyword>
<accession>A0A9W4RHN6</accession>
<reference evidence="3" key="1">
    <citation type="submission" date="2022-08" db="EMBL/GenBank/DDBJ databases">
        <authorList>
            <person name="Giroux E."/>
            <person name="Giroux E."/>
        </authorList>
    </citation>
    <scope>NUCLEOTIDE SEQUENCE</scope>
    <source>
        <strain evidence="3">H1091258</strain>
    </source>
</reference>
<dbReference type="Gene3D" id="3.40.50.720">
    <property type="entry name" value="NAD(P)-binding Rossmann-like Domain"/>
    <property type="match status" value="1"/>
</dbReference>
<dbReference type="PRINTS" id="PR00081">
    <property type="entry name" value="GDHRDH"/>
</dbReference>
<name>A0A9W4RHN6_9PEZI</name>
<evidence type="ECO:0000256" key="1">
    <source>
        <dbReference type="ARBA" id="ARBA00006484"/>
    </source>
</evidence>
<evidence type="ECO:0000313" key="3">
    <source>
        <dbReference type="EMBL" id="CAI0641315.1"/>
    </source>
</evidence>
<proteinExistence type="inferred from homology"/>
<organism evidence="3 4">
    <name type="scientific">Colletotrichum noveboracense</name>
    <dbReference type="NCBI Taxonomy" id="2664923"/>
    <lineage>
        <taxon>Eukaryota</taxon>
        <taxon>Fungi</taxon>
        <taxon>Dikarya</taxon>
        <taxon>Ascomycota</taxon>
        <taxon>Pezizomycotina</taxon>
        <taxon>Sordariomycetes</taxon>
        <taxon>Hypocreomycetidae</taxon>
        <taxon>Glomerellales</taxon>
        <taxon>Glomerellaceae</taxon>
        <taxon>Colletotrichum</taxon>
        <taxon>Colletotrichum gloeosporioides species complex</taxon>
    </lineage>
</organism>
<protein>
    <recommendedName>
        <fullName evidence="5">Short-chain dehydrogenase</fullName>
    </recommendedName>
</protein>
<dbReference type="EMBL" id="CAMGZC010000010">
    <property type="protein sequence ID" value="CAI0641315.1"/>
    <property type="molecule type" value="Genomic_DNA"/>
</dbReference>
<gene>
    <name evidence="3" type="ORF">CGXH109_LOCUS2981</name>
</gene>
<dbReference type="InterPro" id="IPR002347">
    <property type="entry name" value="SDR_fam"/>
</dbReference>
<dbReference type="GO" id="GO:0016491">
    <property type="term" value="F:oxidoreductase activity"/>
    <property type="evidence" value="ECO:0007669"/>
    <property type="project" value="UniProtKB-KW"/>
</dbReference>
<keyword evidence="2" id="KW-0560">Oxidoreductase</keyword>